<evidence type="ECO:0000313" key="2">
    <source>
        <dbReference type="Proteomes" id="UP000216024"/>
    </source>
</evidence>
<comment type="caution">
    <text evidence="1">The sequence shown here is derived from an EMBL/GenBank/DDBJ whole genome shotgun (WGS) entry which is preliminary data.</text>
</comment>
<evidence type="ECO:0000313" key="1">
    <source>
        <dbReference type="EMBL" id="PAB60623.1"/>
    </source>
</evidence>
<protein>
    <submittedName>
        <fullName evidence="1">Uncharacterized protein</fullName>
    </submittedName>
</protein>
<proteinExistence type="predicted"/>
<dbReference type="EMBL" id="NIBG01000002">
    <property type="protein sequence ID" value="PAB60623.1"/>
    <property type="molecule type" value="Genomic_DNA"/>
</dbReference>
<reference evidence="1 2" key="1">
    <citation type="submission" date="2017-06" db="EMBL/GenBank/DDBJ databases">
        <title>Draft genome sequence of anaerobic fermentative bacterium Anaeromicrobium sediminis DY2726D isolated from West Pacific Ocean sediments.</title>
        <authorList>
            <person name="Zeng X."/>
        </authorList>
    </citation>
    <scope>NUCLEOTIDE SEQUENCE [LARGE SCALE GENOMIC DNA]</scope>
    <source>
        <strain evidence="1 2">DY2726D</strain>
    </source>
</reference>
<dbReference type="AlphaFoldDB" id="A0A267MP88"/>
<gene>
    <name evidence="1" type="ORF">CCE28_03525</name>
</gene>
<dbReference type="Proteomes" id="UP000216024">
    <property type="component" value="Unassembled WGS sequence"/>
</dbReference>
<keyword evidence="2" id="KW-1185">Reference proteome</keyword>
<dbReference type="RefSeq" id="WP_095131051.1">
    <property type="nucleotide sequence ID" value="NZ_NIBG01000002.1"/>
</dbReference>
<sequence length="125" mass="14583">MKDMSAHAFAYVLNSSLLSPEEQEEFEKFRKDYENKNKRQISREILRIKSRVSPEVIDQHIHNLDTLAQMKGFVTDETKANIEYVKRLLSQNTRVRSAGKPYPPQPQYVSGSSLLLWFLVLVAIW</sequence>
<accession>A0A267MP88</accession>
<name>A0A267MP88_9FIRM</name>
<dbReference type="OrthoDB" id="1955186at2"/>
<organism evidence="1 2">
    <name type="scientific">Anaeromicrobium sediminis</name>
    <dbReference type="NCBI Taxonomy" id="1478221"/>
    <lineage>
        <taxon>Bacteria</taxon>
        <taxon>Bacillati</taxon>
        <taxon>Bacillota</taxon>
        <taxon>Clostridia</taxon>
        <taxon>Peptostreptococcales</taxon>
        <taxon>Thermotaleaceae</taxon>
        <taxon>Anaeromicrobium</taxon>
    </lineage>
</organism>